<name>A0A9D1YZD7_9BACT</name>
<keyword evidence="4 6" id="KW-1133">Transmembrane helix</keyword>
<feature type="transmembrane region" description="Helical" evidence="6">
    <location>
        <begin position="144"/>
        <end position="162"/>
    </location>
</feature>
<feature type="transmembrane region" description="Helical" evidence="6">
    <location>
        <begin position="6"/>
        <end position="22"/>
    </location>
</feature>
<dbReference type="AlphaFoldDB" id="A0A9D1YZD7"/>
<dbReference type="EMBL" id="DXDA01000032">
    <property type="protein sequence ID" value="HIY68528.1"/>
    <property type="molecule type" value="Genomic_DNA"/>
</dbReference>
<dbReference type="InterPro" id="IPR038730">
    <property type="entry name" value="HyfE-like"/>
</dbReference>
<keyword evidence="5 6" id="KW-0472">Membrane</keyword>
<evidence type="ECO:0000256" key="5">
    <source>
        <dbReference type="ARBA" id="ARBA00023136"/>
    </source>
</evidence>
<accession>A0A9D1YZD7</accession>
<evidence type="ECO:0000256" key="3">
    <source>
        <dbReference type="ARBA" id="ARBA00022692"/>
    </source>
</evidence>
<feature type="transmembrane region" description="Helical" evidence="6">
    <location>
        <begin position="52"/>
        <end position="74"/>
    </location>
</feature>
<keyword evidence="2" id="KW-1003">Cell membrane</keyword>
<evidence type="ECO:0000256" key="2">
    <source>
        <dbReference type="ARBA" id="ARBA00022475"/>
    </source>
</evidence>
<evidence type="ECO:0000256" key="4">
    <source>
        <dbReference type="ARBA" id="ARBA00022989"/>
    </source>
</evidence>
<organism evidence="7 8">
    <name type="scientific">Candidatus Alistipes intestinigallinarum</name>
    <dbReference type="NCBI Taxonomy" id="2838440"/>
    <lineage>
        <taxon>Bacteria</taxon>
        <taxon>Pseudomonadati</taxon>
        <taxon>Bacteroidota</taxon>
        <taxon>Bacteroidia</taxon>
        <taxon>Bacteroidales</taxon>
        <taxon>Rikenellaceae</taxon>
        <taxon>Alistipes</taxon>
    </lineage>
</organism>
<dbReference type="PANTHER" id="PTHR38601:SF1">
    <property type="entry name" value="HYDROGENASE-4 COMPONENT E"/>
    <property type="match status" value="1"/>
</dbReference>
<feature type="transmembrane region" description="Helical" evidence="6">
    <location>
        <begin position="168"/>
        <end position="189"/>
    </location>
</feature>
<evidence type="ECO:0000256" key="6">
    <source>
        <dbReference type="SAM" id="Phobius"/>
    </source>
</evidence>
<feature type="transmembrane region" description="Helical" evidence="6">
    <location>
        <begin position="29"/>
        <end position="46"/>
    </location>
</feature>
<evidence type="ECO:0000313" key="8">
    <source>
        <dbReference type="Proteomes" id="UP000886844"/>
    </source>
</evidence>
<gene>
    <name evidence="7" type="ORF">H9828_03830</name>
</gene>
<evidence type="ECO:0000256" key="1">
    <source>
        <dbReference type="ARBA" id="ARBA00004651"/>
    </source>
</evidence>
<dbReference type="GO" id="GO:0005886">
    <property type="term" value="C:plasma membrane"/>
    <property type="evidence" value="ECO:0007669"/>
    <property type="project" value="UniProtKB-SubCell"/>
</dbReference>
<protein>
    <recommendedName>
        <fullName evidence="9">Hydrogenase</fullName>
    </recommendedName>
</protein>
<dbReference type="PANTHER" id="PTHR38601">
    <property type="entry name" value="HYDROGENASE-4 COMPONENT E"/>
    <property type="match status" value="1"/>
</dbReference>
<dbReference type="Proteomes" id="UP000886844">
    <property type="component" value="Unassembled WGS sequence"/>
</dbReference>
<reference evidence="7" key="2">
    <citation type="submission" date="2021-04" db="EMBL/GenBank/DDBJ databases">
        <authorList>
            <person name="Gilroy R."/>
        </authorList>
    </citation>
    <scope>NUCLEOTIDE SEQUENCE</scope>
    <source>
        <strain evidence="7">5134</strain>
    </source>
</reference>
<comment type="caution">
    <text evidence="7">The sequence shown here is derived from an EMBL/GenBank/DDBJ whole genome shotgun (WGS) entry which is preliminary data.</text>
</comment>
<comment type="subcellular location">
    <subcellularLocation>
        <location evidence="1">Cell membrane</location>
        <topology evidence="1">Multi-pass membrane protein</topology>
    </subcellularLocation>
</comment>
<feature type="transmembrane region" description="Helical" evidence="6">
    <location>
        <begin position="118"/>
        <end position="137"/>
    </location>
</feature>
<evidence type="ECO:0008006" key="9">
    <source>
        <dbReference type="Google" id="ProtNLM"/>
    </source>
</evidence>
<sequence length="209" mass="23051">MILPLILLYVVTLIYLPITERFRNFASLIGLQGWLLFGIALVRLHAANPAELAFVALETLLFKGILVPWLLFAVIRRTRINRVKRSGSSQSGSLLLSLVALAVSASLTYCIADSTVDLVFFGVALYSLLSGLILIVLRQRIFSHMVGFLVIENGVFLFSTAIGVEMPLLINFAILLDILISVLMLGIFFTKIDDKLHADDADSLTNVKD</sequence>
<evidence type="ECO:0000313" key="7">
    <source>
        <dbReference type="EMBL" id="HIY68528.1"/>
    </source>
</evidence>
<feature type="transmembrane region" description="Helical" evidence="6">
    <location>
        <begin position="94"/>
        <end position="112"/>
    </location>
</feature>
<proteinExistence type="predicted"/>
<reference evidence="7" key="1">
    <citation type="journal article" date="2021" name="PeerJ">
        <title>Extensive microbial diversity within the chicken gut microbiome revealed by metagenomics and culture.</title>
        <authorList>
            <person name="Gilroy R."/>
            <person name="Ravi A."/>
            <person name="Getino M."/>
            <person name="Pursley I."/>
            <person name="Horton D.L."/>
            <person name="Alikhan N.F."/>
            <person name="Baker D."/>
            <person name="Gharbi K."/>
            <person name="Hall N."/>
            <person name="Watson M."/>
            <person name="Adriaenssens E.M."/>
            <person name="Foster-Nyarko E."/>
            <person name="Jarju S."/>
            <person name="Secka A."/>
            <person name="Antonio M."/>
            <person name="Oren A."/>
            <person name="Chaudhuri R.R."/>
            <person name="La Ragione R."/>
            <person name="Hildebrand F."/>
            <person name="Pallen M.J."/>
        </authorList>
    </citation>
    <scope>NUCLEOTIDE SEQUENCE</scope>
    <source>
        <strain evidence="7">5134</strain>
    </source>
</reference>
<keyword evidence="3 6" id="KW-0812">Transmembrane</keyword>